<name>A0A6J7KK62_9ZZZZ</name>
<gene>
    <name evidence="2" type="ORF">UFOPK3752_01982</name>
    <name evidence="3" type="ORF">UFOPK4150_02090</name>
</gene>
<protein>
    <submittedName>
        <fullName evidence="2">Unannotated protein</fullName>
    </submittedName>
</protein>
<accession>A0A6J7KK62</accession>
<dbReference type="EMBL" id="CAFBND010000113">
    <property type="protein sequence ID" value="CAB4956246.1"/>
    <property type="molecule type" value="Genomic_DNA"/>
</dbReference>
<evidence type="ECO:0000313" key="3">
    <source>
        <dbReference type="EMBL" id="CAB5038912.1"/>
    </source>
</evidence>
<sequence length="215" mass="21378">MPAVSPTSELSKGLDVPAAFGSRSPHGVSEISAADSVSRRTVLRLGAITIAAGALAACGGSPVVTSDPATEPGGALDPDRVLRTDAGLAEGALTDLYAGAAPAFSTDVAARILDLGARHVVYRAAIDPSNLGATQATPGSTTLRPSATSTPATRPPTAPTTPKAAIDQLLAAETDAATSLTAQAVRAKDPELARILVLAAAGAAAAGEVLRRERT</sequence>
<dbReference type="InterPro" id="IPR006311">
    <property type="entry name" value="TAT_signal"/>
</dbReference>
<feature type="region of interest" description="Disordered" evidence="1">
    <location>
        <begin position="1"/>
        <end position="28"/>
    </location>
</feature>
<reference evidence="2" key="1">
    <citation type="submission" date="2020-05" db="EMBL/GenBank/DDBJ databases">
        <authorList>
            <person name="Chiriac C."/>
            <person name="Salcher M."/>
            <person name="Ghai R."/>
            <person name="Kavagutti S V."/>
        </authorList>
    </citation>
    <scope>NUCLEOTIDE SEQUENCE</scope>
</reference>
<dbReference type="PROSITE" id="PS51318">
    <property type="entry name" value="TAT"/>
    <property type="match status" value="1"/>
</dbReference>
<feature type="region of interest" description="Disordered" evidence="1">
    <location>
        <begin position="131"/>
        <end position="161"/>
    </location>
</feature>
<dbReference type="AlphaFoldDB" id="A0A6J7KK62"/>
<feature type="compositionally biased region" description="Polar residues" evidence="1">
    <location>
        <begin position="131"/>
        <end position="143"/>
    </location>
</feature>
<feature type="compositionally biased region" description="Polar residues" evidence="1">
    <location>
        <begin position="1"/>
        <end position="10"/>
    </location>
</feature>
<organism evidence="2">
    <name type="scientific">freshwater metagenome</name>
    <dbReference type="NCBI Taxonomy" id="449393"/>
    <lineage>
        <taxon>unclassified sequences</taxon>
        <taxon>metagenomes</taxon>
        <taxon>ecological metagenomes</taxon>
    </lineage>
</organism>
<dbReference type="EMBL" id="CAFBPU010000059">
    <property type="protein sequence ID" value="CAB5038912.1"/>
    <property type="molecule type" value="Genomic_DNA"/>
</dbReference>
<proteinExistence type="predicted"/>
<evidence type="ECO:0000256" key="1">
    <source>
        <dbReference type="SAM" id="MobiDB-lite"/>
    </source>
</evidence>
<evidence type="ECO:0000313" key="2">
    <source>
        <dbReference type="EMBL" id="CAB4956246.1"/>
    </source>
</evidence>